<protein>
    <recommendedName>
        <fullName evidence="2">Glycosyltransferase 2-like domain-containing protein</fullName>
    </recommendedName>
</protein>
<name>G5GHY3_9FIRM</name>
<dbReference type="InterPro" id="IPR050256">
    <property type="entry name" value="Glycosyltransferase_2"/>
</dbReference>
<dbReference type="InterPro" id="IPR029044">
    <property type="entry name" value="Nucleotide-diphossugar_trans"/>
</dbReference>
<gene>
    <name evidence="3" type="ORF">HMPREF9333_01173</name>
</gene>
<evidence type="ECO:0000259" key="2">
    <source>
        <dbReference type="Pfam" id="PF00535"/>
    </source>
</evidence>
<sequence length="237" mass="26916">MYKKEVLLIIPAYNEEANIAFVVDEIAENYPEFDYVVIDDGSSDDTKRICKNRGYNIISLSVNLGLAGAFQTGMRYAYQKGYKYAVQFDGDGQHSAKYIQAMKAEADNGAEIVIASRFLKKKKPMSLRMIGSSLISLAVMITTGTRLTDPTSGMRMYSSRAIEEFALNINYGPEPDTVSYLIKQGIRISEVQAQMKERQGGKSYLTFFNSIKYMIRMLVSIIFIQNFRKRDLKYSKK</sequence>
<evidence type="ECO:0000313" key="3">
    <source>
        <dbReference type="EMBL" id="EHI55458.1"/>
    </source>
</evidence>
<dbReference type="PANTHER" id="PTHR48090">
    <property type="entry name" value="UNDECAPRENYL-PHOSPHATE 4-DEOXY-4-FORMAMIDO-L-ARABINOSE TRANSFERASE-RELATED"/>
    <property type="match status" value="1"/>
</dbReference>
<keyword evidence="1" id="KW-1133">Transmembrane helix</keyword>
<dbReference type="EMBL" id="ACZL01000021">
    <property type="protein sequence ID" value="EHI55458.1"/>
    <property type="molecule type" value="Genomic_DNA"/>
</dbReference>
<organism evidence="3 4">
    <name type="scientific">Johnsonella ignava ATCC 51276</name>
    <dbReference type="NCBI Taxonomy" id="679200"/>
    <lineage>
        <taxon>Bacteria</taxon>
        <taxon>Bacillati</taxon>
        <taxon>Bacillota</taxon>
        <taxon>Clostridia</taxon>
        <taxon>Lachnospirales</taxon>
        <taxon>Lachnospiraceae</taxon>
        <taxon>Johnsonella</taxon>
    </lineage>
</organism>
<keyword evidence="1" id="KW-0472">Membrane</keyword>
<comment type="caution">
    <text evidence="3">The sequence shown here is derived from an EMBL/GenBank/DDBJ whole genome shotgun (WGS) entry which is preliminary data.</text>
</comment>
<dbReference type="SUPFAM" id="SSF53448">
    <property type="entry name" value="Nucleotide-diphospho-sugar transferases"/>
    <property type="match status" value="1"/>
</dbReference>
<dbReference type="CDD" id="cd04179">
    <property type="entry name" value="DPM_DPG-synthase_like"/>
    <property type="match status" value="1"/>
</dbReference>
<dbReference type="Gene3D" id="3.90.550.10">
    <property type="entry name" value="Spore Coat Polysaccharide Biosynthesis Protein SpsA, Chain A"/>
    <property type="match status" value="1"/>
</dbReference>
<accession>G5GHY3</accession>
<dbReference type="Pfam" id="PF00535">
    <property type="entry name" value="Glycos_transf_2"/>
    <property type="match status" value="1"/>
</dbReference>
<dbReference type="eggNOG" id="COG1216">
    <property type="taxonomic scope" value="Bacteria"/>
</dbReference>
<dbReference type="Proteomes" id="UP000003011">
    <property type="component" value="Unassembled WGS sequence"/>
</dbReference>
<dbReference type="OrthoDB" id="9810303at2"/>
<dbReference type="PANTHER" id="PTHR48090:SF7">
    <property type="entry name" value="RFBJ PROTEIN"/>
    <property type="match status" value="1"/>
</dbReference>
<keyword evidence="1" id="KW-0812">Transmembrane</keyword>
<dbReference type="HOGENOM" id="CLU_033536_7_4_9"/>
<feature type="domain" description="Glycosyltransferase 2-like" evidence="2">
    <location>
        <begin position="8"/>
        <end position="164"/>
    </location>
</feature>
<dbReference type="AlphaFoldDB" id="G5GHY3"/>
<dbReference type="InterPro" id="IPR001173">
    <property type="entry name" value="Glyco_trans_2-like"/>
</dbReference>
<keyword evidence="4" id="KW-1185">Reference proteome</keyword>
<dbReference type="PATRIC" id="fig|679200.3.peg.1251"/>
<proteinExistence type="predicted"/>
<dbReference type="RefSeq" id="WP_005540616.1">
    <property type="nucleotide sequence ID" value="NZ_JH378832.1"/>
</dbReference>
<feature type="transmembrane region" description="Helical" evidence="1">
    <location>
        <begin position="127"/>
        <end position="147"/>
    </location>
</feature>
<reference evidence="3 4" key="1">
    <citation type="submission" date="2011-08" db="EMBL/GenBank/DDBJ databases">
        <title>The Genome Sequence of Johnsonella ignava ATCC 51276.</title>
        <authorList>
            <consortium name="The Broad Institute Genome Sequencing Platform"/>
            <person name="Earl A."/>
            <person name="Ward D."/>
            <person name="Feldgarden M."/>
            <person name="Gevers D."/>
            <person name="Izard J."/>
            <person name="Blanton J.M."/>
            <person name="Baranova O.V."/>
            <person name="Dewhirst F.E."/>
            <person name="Young S.K."/>
            <person name="Zeng Q."/>
            <person name="Gargeya S."/>
            <person name="Fitzgerald M."/>
            <person name="Haas B."/>
            <person name="Abouelleil A."/>
            <person name="Alvarado L."/>
            <person name="Arachchi H.M."/>
            <person name="Berlin A."/>
            <person name="Brown A."/>
            <person name="Chapman S.B."/>
            <person name="Chen Z."/>
            <person name="Dunbar C."/>
            <person name="Freedman E."/>
            <person name="Gearin G."/>
            <person name="Gellesch M."/>
            <person name="Goldberg J."/>
            <person name="Griggs A."/>
            <person name="Gujja S."/>
            <person name="Heiman D."/>
            <person name="Howarth C."/>
            <person name="Larson L."/>
            <person name="Lui A."/>
            <person name="MacDonald P.J.P."/>
            <person name="Montmayeur A."/>
            <person name="Murphy C."/>
            <person name="Neiman D."/>
            <person name="Pearson M."/>
            <person name="Priest M."/>
            <person name="Roberts A."/>
            <person name="Saif S."/>
            <person name="Shea T."/>
            <person name="Shenoy N."/>
            <person name="Sisk P."/>
            <person name="Stolte C."/>
            <person name="Sykes S."/>
            <person name="Wortman J."/>
            <person name="Nusbaum C."/>
            <person name="Birren B."/>
        </authorList>
    </citation>
    <scope>NUCLEOTIDE SEQUENCE [LARGE SCALE GENOMIC DNA]</scope>
    <source>
        <strain evidence="3 4">ATCC 51276</strain>
    </source>
</reference>
<evidence type="ECO:0000256" key="1">
    <source>
        <dbReference type="SAM" id="Phobius"/>
    </source>
</evidence>
<evidence type="ECO:0000313" key="4">
    <source>
        <dbReference type="Proteomes" id="UP000003011"/>
    </source>
</evidence>
<feature type="transmembrane region" description="Helical" evidence="1">
    <location>
        <begin position="204"/>
        <end position="227"/>
    </location>
</feature>
<dbReference type="STRING" id="679200.HMPREF9333_01173"/>